<organism evidence="1 2">
    <name type="scientific">Hylia prasina</name>
    <name type="common">green hylia</name>
    <dbReference type="NCBI Taxonomy" id="208073"/>
    <lineage>
        <taxon>Eukaryota</taxon>
        <taxon>Metazoa</taxon>
        <taxon>Chordata</taxon>
        <taxon>Craniata</taxon>
        <taxon>Vertebrata</taxon>
        <taxon>Euteleostomi</taxon>
        <taxon>Archelosauria</taxon>
        <taxon>Archosauria</taxon>
        <taxon>Dinosauria</taxon>
        <taxon>Saurischia</taxon>
        <taxon>Theropoda</taxon>
        <taxon>Coelurosauria</taxon>
        <taxon>Aves</taxon>
        <taxon>Neognathae</taxon>
        <taxon>Neoaves</taxon>
        <taxon>Telluraves</taxon>
        <taxon>Australaves</taxon>
        <taxon>Passeriformes</taxon>
        <taxon>Sylvioidea</taxon>
        <taxon>Sylviidae</taxon>
        <taxon>Acrocephalinae</taxon>
        <taxon>Hylia</taxon>
    </lineage>
</organism>
<protein>
    <submittedName>
        <fullName evidence="1">HNRPL protein</fullName>
    </submittedName>
</protein>
<dbReference type="Pfam" id="PF13893">
    <property type="entry name" value="RRM_5"/>
    <property type="match status" value="1"/>
</dbReference>
<dbReference type="GO" id="GO:0003676">
    <property type="term" value="F:nucleic acid binding"/>
    <property type="evidence" value="ECO:0007669"/>
    <property type="project" value="InterPro"/>
</dbReference>
<sequence>QVKFMKSKPGAAMVEMADGYAVDRAITHLNNNFMFGQKLNVCVSKQHAIMPGQSYGL</sequence>
<dbReference type="Gene3D" id="3.30.70.330">
    <property type="match status" value="1"/>
</dbReference>
<dbReference type="EMBL" id="VYXD01004714">
    <property type="protein sequence ID" value="NWU36483.1"/>
    <property type="molecule type" value="Genomic_DNA"/>
</dbReference>
<dbReference type="Proteomes" id="UP000557268">
    <property type="component" value="Unassembled WGS sequence"/>
</dbReference>
<feature type="non-terminal residue" evidence="1">
    <location>
        <position position="1"/>
    </location>
</feature>
<keyword evidence="2" id="KW-1185">Reference proteome</keyword>
<dbReference type="AlphaFoldDB" id="A0A7K5W5F2"/>
<name>A0A7K5W5F2_9SYLV</name>
<gene>
    <name evidence="1" type="primary">Hnrnpl</name>
    <name evidence="1" type="ORF">HYLPRA_R10028</name>
</gene>
<dbReference type="InterPro" id="IPR012677">
    <property type="entry name" value="Nucleotide-bd_a/b_plait_sf"/>
</dbReference>
<reference evidence="1 2" key="1">
    <citation type="submission" date="2019-09" db="EMBL/GenBank/DDBJ databases">
        <title>Bird 10,000 Genomes (B10K) Project - Family phase.</title>
        <authorList>
            <person name="Zhang G."/>
        </authorList>
    </citation>
    <scope>NUCLEOTIDE SEQUENCE [LARGE SCALE GENOMIC DNA]</scope>
    <source>
        <strain evidence="1">B10K-DU-001-70</strain>
        <tissue evidence="1">Muscle</tissue>
    </source>
</reference>
<dbReference type="SUPFAM" id="SSF54928">
    <property type="entry name" value="RNA-binding domain, RBD"/>
    <property type="match status" value="1"/>
</dbReference>
<accession>A0A7K5W5F2</accession>
<feature type="non-terminal residue" evidence="1">
    <location>
        <position position="57"/>
    </location>
</feature>
<dbReference type="InterPro" id="IPR035979">
    <property type="entry name" value="RBD_domain_sf"/>
</dbReference>
<evidence type="ECO:0000313" key="2">
    <source>
        <dbReference type="Proteomes" id="UP000557268"/>
    </source>
</evidence>
<comment type="caution">
    <text evidence="1">The sequence shown here is derived from an EMBL/GenBank/DDBJ whole genome shotgun (WGS) entry which is preliminary data.</text>
</comment>
<proteinExistence type="predicted"/>
<evidence type="ECO:0000313" key="1">
    <source>
        <dbReference type="EMBL" id="NWU36483.1"/>
    </source>
</evidence>